<dbReference type="OrthoDB" id="3218228at2"/>
<organism evidence="2 3">
    <name type="scientific">Nocardia yunnanensis</name>
    <dbReference type="NCBI Taxonomy" id="2382165"/>
    <lineage>
        <taxon>Bacteria</taxon>
        <taxon>Bacillati</taxon>
        <taxon>Actinomycetota</taxon>
        <taxon>Actinomycetes</taxon>
        <taxon>Mycobacteriales</taxon>
        <taxon>Nocardiaceae</taxon>
        <taxon>Nocardia</taxon>
    </lineage>
</organism>
<feature type="domain" description="DNA primase/polymerase bifunctional N-terminal" evidence="1">
    <location>
        <begin position="34"/>
        <end position="180"/>
    </location>
</feature>
<evidence type="ECO:0000313" key="2">
    <source>
        <dbReference type="EMBL" id="AYF75127.1"/>
    </source>
</evidence>
<dbReference type="Pfam" id="PF09250">
    <property type="entry name" value="Prim-Pol"/>
    <property type="match status" value="1"/>
</dbReference>
<dbReference type="EMBL" id="CP032568">
    <property type="protein sequence ID" value="AYF75127.1"/>
    <property type="molecule type" value="Genomic_DNA"/>
</dbReference>
<dbReference type="Proteomes" id="UP000267164">
    <property type="component" value="Chromosome"/>
</dbReference>
<protein>
    <recommendedName>
        <fullName evidence="1">DNA primase/polymerase bifunctional N-terminal domain-containing protein</fullName>
    </recommendedName>
</protein>
<evidence type="ECO:0000259" key="1">
    <source>
        <dbReference type="Pfam" id="PF09250"/>
    </source>
</evidence>
<evidence type="ECO:0000313" key="3">
    <source>
        <dbReference type="Proteomes" id="UP000267164"/>
    </source>
</evidence>
<name>A0A386ZCR0_9NOCA</name>
<reference evidence="2 3" key="1">
    <citation type="submission" date="2018-09" db="EMBL/GenBank/DDBJ databases">
        <title>Nocardia yunnanensis sp. nov., an actinomycete isolated from a soil sample.</title>
        <authorList>
            <person name="Zhang J."/>
        </authorList>
    </citation>
    <scope>NUCLEOTIDE SEQUENCE [LARGE SCALE GENOMIC DNA]</scope>
    <source>
        <strain evidence="2 3">CFHS0054</strain>
    </source>
</reference>
<dbReference type="KEGG" id="nyu:D7D52_16065"/>
<dbReference type="InterPro" id="IPR015330">
    <property type="entry name" value="DNA_primase/pol_bifunc_N"/>
</dbReference>
<sequence>MSSCMGQMIGMRTEGLAAVKEQATSGTSAHLDFYLDRGCTVVPCRTGTKQIRKGSGEWTAEDSRTRRDELCGNAALRNGTGSLLVVDIDAKNGGSLDVMAEWFPGSTLTRTVQTVSPDEHGRLGLQLVYALPDGFTIGPKVLVRNAKGTPMIEVAAFAMLPGSRARGADGVMRTYEVVRDISLYPPTPELLAAVEGRVVVESAEPATADVDPAEARTRLDGLLARIAAAGDGQRNDVFTQYAIPAVRLCAVLGEDPETVLTTAYEQSGGVEPRWVKSAVRSAIRRAAVEDGGRLGLGPLAVDSLDRMRTWARYAPWPGQSGPSDRRVFLAVIGACLEQGRTDTGLGKRKLAIRAGVSEETVEASLKRLEDAGRLEVLPLERFHVRRPQLLPDDTNTHMLPPLVRENIYTGNTCEGVDPLHMVWSVPKTDKGLGLDGRHGQLFDLVCAGLTTARALSDYVGSRQDSVKRTLGRLTEVYLLAKIDGAYIPAANATELADRLALGLGGVEVCAHRENRYRDEAKRWSEEFANQPNELRDWIIDGYGESSPTVDDEQLSAQDQARIVAELEGDERRDWYEEQELYRLMGQPNELGY</sequence>
<accession>A0A386ZCR0</accession>
<keyword evidence="3" id="KW-1185">Reference proteome</keyword>
<dbReference type="AlphaFoldDB" id="A0A386ZCR0"/>
<proteinExistence type="predicted"/>
<gene>
    <name evidence="2" type="ORF">D7D52_16065</name>
</gene>